<keyword evidence="1" id="KW-0472">Membrane</keyword>
<feature type="chain" id="PRO_5045687064" evidence="2">
    <location>
        <begin position="21"/>
        <end position="70"/>
    </location>
</feature>
<evidence type="ECO:0000256" key="2">
    <source>
        <dbReference type="SAM" id="SignalP"/>
    </source>
</evidence>
<keyword evidence="4" id="KW-1185">Reference proteome</keyword>
<organism evidence="3 4">
    <name type="scientific">Uliginosibacterium silvisoli</name>
    <dbReference type="NCBI Taxonomy" id="3114758"/>
    <lineage>
        <taxon>Bacteria</taxon>
        <taxon>Pseudomonadati</taxon>
        <taxon>Pseudomonadota</taxon>
        <taxon>Betaproteobacteria</taxon>
        <taxon>Rhodocyclales</taxon>
        <taxon>Zoogloeaceae</taxon>
        <taxon>Uliginosibacterium</taxon>
    </lineage>
</organism>
<feature type="transmembrane region" description="Helical" evidence="1">
    <location>
        <begin position="44"/>
        <end position="65"/>
    </location>
</feature>
<gene>
    <name evidence="3" type="ORF">VVD49_13455</name>
</gene>
<feature type="signal peptide" evidence="2">
    <location>
        <begin position="1"/>
        <end position="20"/>
    </location>
</feature>
<evidence type="ECO:0000313" key="4">
    <source>
        <dbReference type="Proteomes" id="UP001331561"/>
    </source>
</evidence>
<comment type="caution">
    <text evidence="3">The sequence shown here is derived from an EMBL/GenBank/DDBJ whole genome shotgun (WGS) entry which is preliminary data.</text>
</comment>
<proteinExistence type="predicted"/>
<accession>A0ABU6K675</accession>
<evidence type="ECO:0000256" key="1">
    <source>
        <dbReference type="SAM" id="Phobius"/>
    </source>
</evidence>
<keyword evidence="2" id="KW-0732">Signal</keyword>
<sequence length="70" mass="7064">MKKQYLVLVIAALASGVASADTTVTVASLTGTLVSSLTTALGDIVTGVAPLIALSFGIAASVKWARRSMK</sequence>
<dbReference type="RefSeq" id="WP_327599694.1">
    <property type="nucleotide sequence ID" value="NZ_JAYXHS010000002.1"/>
</dbReference>
<keyword evidence="1" id="KW-1133">Transmembrane helix</keyword>
<dbReference type="Proteomes" id="UP001331561">
    <property type="component" value="Unassembled WGS sequence"/>
</dbReference>
<evidence type="ECO:0000313" key="3">
    <source>
        <dbReference type="EMBL" id="MEC5386735.1"/>
    </source>
</evidence>
<dbReference type="EMBL" id="JAYXHS010000002">
    <property type="protein sequence ID" value="MEC5386735.1"/>
    <property type="molecule type" value="Genomic_DNA"/>
</dbReference>
<protein>
    <submittedName>
        <fullName evidence="3">Uncharacterized protein</fullName>
    </submittedName>
</protein>
<reference evidence="3 4" key="1">
    <citation type="submission" date="2024-01" db="EMBL/GenBank/DDBJ databases">
        <title>Uliginosibacterium soil sp. nov.</title>
        <authorList>
            <person name="Lv Y."/>
        </authorList>
    </citation>
    <scope>NUCLEOTIDE SEQUENCE [LARGE SCALE GENOMIC DNA]</scope>
    <source>
        <strain evidence="3 4">H3</strain>
    </source>
</reference>
<name>A0ABU6K675_9RHOO</name>
<keyword evidence="1" id="KW-0812">Transmembrane</keyword>